<accession>A0A0A9W7X7</accession>
<proteinExistence type="predicted"/>
<dbReference type="EMBL" id="GBHO01041026">
    <property type="protein sequence ID" value="JAG02578.1"/>
    <property type="molecule type" value="Transcribed_RNA"/>
</dbReference>
<protein>
    <submittedName>
        <fullName evidence="2">Protein INCA1</fullName>
    </submittedName>
</protein>
<evidence type="ECO:0000256" key="1">
    <source>
        <dbReference type="SAM" id="Coils"/>
    </source>
</evidence>
<sequence length="240" mass="27541">MENYVPKGYTFPDQDWWEEKRTDVSFLYVHDDESLISGNTPECIKSEENWEEGSESVSEERQDLISERKLSRNVLKPNTRDPSGGSKMQLDTWIEESRQEMKVPPMYRSTGITTLAGYVNLAYPIMSSLKKRKLRGSCSQNETKNKDLTKQMQQVSANLQHVSATLNKIQEALDRSHGQLPANQYEPLKNALHLKSTRIVENYELINVLMNMVLNAANIPHSRKESFEINRTFGSSVDLI</sequence>
<gene>
    <name evidence="2" type="primary">INCA1</name>
    <name evidence="2" type="ORF">CM83_5702</name>
</gene>
<keyword evidence="1" id="KW-0175">Coiled coil</keyword>
<evidence type="ECO:0000313" key="2">
    <source>
        <dbReference type="EMBL" id="JAG02578.1"/>
    </source>
</evidence>
<reference evidence="2" key="2">
    <citation type="submission" date="2014-07" db="EMBL/GenBank/DDBJ databases">
        <authorList>
            <person name="Hull J."/>
        </authorList>
    </citation>
    <scope>NUCLEOTIDE SEQUENCE</scope>
</reference>
<evidence type="ECO:0000313" key="3">
    <source>
        <dbReference type="EMBL" id="JAG55245.1"/>
    </source>
</evidence>
<organism evidence="2">
    <name type="scientific">Lygus hesperus</name>
    <name type="common">Western plant bug</name>
    <dbReference type="NCBI Taxonomy" id="30085"/>
    <lineage>
        <taxon>Eukaryota</taxon>
        <taxon>Metazoa</taxon>
        <taxon>Ecdysozoa</taxon>
        <taxon>Arthropoda</taxon>
        <taxon>Hexapoda</taxon>
        <taxon>Insecta</taxon>
        <taxon>Pterygota</taxon>
        <taxon>Neoptera</taxon>
        <taxon>Paraneoptera</taxon>
        <taxon>Hemiptera</taxon>
        <taxon>Heteroptera</taxon>
        <taxon>Panheteroptera</taxon>
        <taxon>Cimicomorpha</taxon>
        <taxon>Miridae</taxon>
        <taxon>Mirini</taxon>
        <taxon>Lygus</taxon>
    </lineage>
</organism>
<reference evidence="3" key="3">
    <citation type="submission" date="2014-09" db="EMBL/GenBank/DDBJ databases">
        <authorList>
            <person name="Magalhaes I.L.F."/>
            <person name="Oliveira U."/>
            <person name="Santos F.R."/>
            <person name="Vidigal T.H.D.A."/>
            <person name="Brescovit A.D."/>
            <person name="Santos A.J."/>
        </authorList>
    </citation>
    <scope>NUCLEOTIDE SEQUENCE</scope>
</reference>
<reference evidence="2" key="1">
    <citation type="journal article" date="2014" name="PLoS ONE">
        <title>Transcriptome-Based Identification of ABC Transporters in the Western Tarnished Plant Bug Lygus hesperus.</title>
        <authorList>
            <person name="Hull J.J."/>
            <person name="Chaney K."/>
            <person name="Geib S.M."/>
            <person name="Fabrick J.A."/>
            <person name="Brent C.S."/>
            <person name="Walsh D."/>
            <person name="Lavine L.C."/>
        </authorList>
    </citation>
    <scope>NUCLEOTIDE SEQUENCE</scope>
</reference>
<name>A0A0A9W7X7_LYGHE</name>
<dbReference type="EMBL" id="GBRD01010579">
    <property type="protein sequence ID" value="JAG55245.1"/>
    <property type="molecule type" value="Transcribed_RNA"/>
</dbReference>
<feature type="coiled-coil region" evidence="1">
    <location>
        <begin position="145"/>
        <end position="172"/>
    </location>
</feature>
<dbReference type="AlphaFoldDB" id="A0A0A9W7X7"/>